<dbReference type="Proteomes" id="UP001258207">
    <property type="component" value="Chromosome"/>
</dbReference>
<gene>
    <name evidence="1" type="ORF">RI108_21680</name>
</gene>
<evidence type="ECO:0008006" key="3">
    <source>
        <dbReference type="Google" id="ProtNLM"/>
    </source>
</evidence>
<proteinExistence type="predicted"/>
<dbReference type="EMBL" id="CP134081">
    <property type="protein sequence ID" value="WNC09824.1"/>
    <property type="molecule type" value="Genomic_DNA"/>
</dbReference>
<evidence type="ECO:0000313" key="1">
    <source>
        <dbReference type="EMBL" id="WNC09824.1"/>
    </source>
</evidence>
<dbReference type="AlphaFoldDB" id="A0AAJ6MTG9"/>
<protein>
    <recommendedName>
        <fullName evidence="3">Filamentous hemagglutinin</fullName>
    </recommendedName>
</protein>
<sequence length="259" mass="26887">MTDKTVVTAQGEEWVLEPLNDKQAVVARAQAAVQAANLKTQLKEISEELYTAGCGSFGAAAFGCQTATAAGMSSPITGLQASTEDRVLAGAQAILGAIGLGAGLYSGWKGVEGAQGVASKNVNATGALTDAEAGALVERGGVGAKATVNVRSASFADEAKLIGHFEKHGAEFGAKSSTEYLQVGKDIMQGGDKVQYLYKGEMRTGYVQFMGNSSRGDAKYGFVGTNSNGVITTIHVESGKSFWKMLNGDPKDRIIRPIP</sequence>
<reference evidence="1" key="1">
    <citation type="submission" date="2023-09" db="EMBL/GenBank/DDBJ databases">
        <title>First report of Pseudomonas coleopterorum DJ13 causing leaf spot on Rhododendron pulchrum Sweet in China.</title>
        <authorList>
            <person name="Zhang Y."/>
        </authorList>
    </citation>
    <scope>NUCLEOTIDE SEQUENCE</scope>
    <source>
        <strain evidence="1">DJ13</strain>
    </source>
</reference>
<evidence type="ECO:0000313" key="2">
    <source>
        <dbReference type="Proteomes" id="UP001258207"/>
    </source>
</evidence>
<organism evidence="1 2">
    <name type="scientific">Pseudomonas coleopterorum</name>
    <dbReference type="NCBI Taxonomy" id="1605838"/>
    <lineage>
        <taxon>Bacteria</taxon>
        <taxon>Pseudomonadati</taxon>
        <taxon>Pseudomonadota</taxon>
        <taxon>Gammaproteobacteria</taxon>
        <taxon>Pseudomonadales</taxon>
        <taxon>Pseudomonadaceae</taxon>
        <taxon>Pseudomonas</taxon>
    </lineage>
</organism>
<name>A0AAJ6MTG9_9PSED</name>
<accession>A0AAJ6MTG9</accession>
<dbReference type="RefSeq" id="WP_310792017.1">
    <property type="nucleotide sequence ID" value="NZ_CP134081.1"/>
</dbReference>